<evidence type="ECO:0000313" key="1">
    <source>
        <dbReference type="EMBL" id="SNV39638.1"/>
    </source>
</evidence>
<dbReference type="Pfam" id="PF13483">
    <property type="entry name" value="Lactamase_B_3"/>
    <property type="match status" value="1"/>
</dbReference>
<keyword evidence="1" id="KW-0560">Oxidoreductase</keyword>
<protein>
    <submittedName>
        <fullName evidence="1">Putative Rieske 2Fe-2S iron-sulfur protein MSMEG_6410</fullName>
        <ecNumber evidence="1">1.-.-.-</ecNumber>
    </submittedName>
</protein>
<sequence length="215" mass="23295">MKISHLGHSCVLVEAAGARILIDPGDGSQAWHDLTDLDVILVTHRHPDHVDPAHIKDLVNANSSAICRAEAGACTTVPELDADPIAPGDVLELGDVRIEAVGGRHATIHRDLEPIGNVGYLIGEGLGTILYHPGDELDEMPRGVDVLAVPIQAPWAAMKETIDFTRGVGARHAFMIHDALLSERGWNLMYGMHSQLTDTQFHDLRGGQPWEVPQD</sequence>
<dbReference type="EMBL" id="LT906441">
    <property type="protein sequence ID" value="SNV39638.1"/>
    <property type="molecule type" value="Genomic_DNA"/>
</dbReference>
<dbReference type="PANTHER" id="PTHR43546">
    <property type="entry name" value="UPF0173 METAL-DEPENDENT HYDROLASE MJ1163-RELATED"/>
    <property type="match status" value="1"/>
</dbReference>
<evidence type="ECO:0000313" key="2">
    <source>
        <dbReference type="Proteomes" id="UP000215332"/>
    </source>
</evidence>
<dbReference type="SUPFAM" id="SSF56281">
    <property type="entry name" value="Metallo-hydrolase/oxidoreductase"/>
    <property type="match status" value="1"/>
</dbReference>
<organism evidence="1 2">
    <name type="scientific">Cutibacterium granulosum</name>
    <dbReference type="NCBI Taxonomy" id="33011"/>
    <lineage>
        <taxon>Bacteria</taxon>
        <taxon>Bacillati</taxon>
        <taxon>Actinomycetota</taxon>
        <taxon>Actinomycetes</taxon>
        <taxon>Propionibacteriales</taxon>
        <taxon>Propionibacteriaceae</taxon>
        <taxon>Cutibacterium</taxon>
    </lineage>
</organism>
<dbReference type="InterPro" id="IPR050114">
    <property type="entry name" value="UPF0173_UPF0282_UlaG_hydrolase"/>
</dbReference>
<dbReference type="PANTHER" id="PTHR43546:SF8">
    <property type="entry name" value="METALLO-BETA-LACTAMASE DOMAIN-CONTAINING PROTEIN"/>
    <property type="match status" value="1"/>
</dbReference>
<gene>
    <name evidence="1" type="ORF">SAMEA4412665_01799</name>
</gene>
<dbReference type="Proteomes" id="UP000215332">
    <property type="component" value="Chromosome 1"/>
</dbReference>
<dbReference type="eggNOG" id="COG2220">
    <property type="taxonomic scope" value="Bacteria"/>
</dbReference>
<dbReference type="Gene3D" id="3.60.15.10">
    <property type="entry name" value="Ribonuclease Z/Hydroxyacylglutathione hydrolase-like"/>
    <property type="match status" value="1"/>
</dbReference>
<dbReference type="KEGG" id="cgrn:4412665_01799"/>
<reference evidence="1 2" key="1">
    <citation type="submission" date="2017-06" db="EMBL/GenBank/DDBJ databases">
        <authorList>
            <consortium name="Pathogen Informatics"/>
        </authorList>
    </citation>
    <scope>NUCLEOTIDE SEQUENCE [LARGE SCALE GENOMIC DNA]</scope>
    <source>
        <strain evidence="1 2">NCTC11865</strain>
    </source>
</reference>
<dbReference type="AlphaFoldDB" id="A0A239X0P7"/>
<proteinExistence type="predicted"/>
<accession>A0A239X0P7</accession>
<dbReference type="GO" id="GO:0016491">
    <property type="term" value="F:oxidoreductase activity"/>
    <property type="evidence" value="ECO:0007669"/>
    <property type="project" value="UniProtKB-KW"/>
</dbReference>
<dbReference type="EC" id="1.-.-.-" evidence="1"/>
<name>A0A239X0P7_9ACTN</name>
<dbReference type="RefSeq" id="WP_021104290.1">
    <property type="nucleotide sequence ID" value="NZ_JAWFFS010000074.1"/>
</dbReference>
<dbReference type="InterPro" id="IPR036866">
    <property type="entry name" value="RibonucZ/Hydroxyglut_hydro"/>
</dbReference>